<dbReference type="AlphaFoldDB" id="A0A1I8GNZ1"/>
<evidence type="ECO:0000256" key="1">
    <source>
        <dbReference type="ARBA" id="ARBA00023172"/>
    </source>
</evidence>
<dbReference type="PANTHER" id="PTHR21446:SF6">
    <property type="entry name" value="MITOCHONDRIAL ANTIVIRAL-SIGNALING PROTEIN"/>
    <property type="match status" value="1"/>
</dbReference>
<organism evidence="2 3">
    <name type="scientific">Macrostomum lignano</name>
    <dbReference type="NCBI Taxonomy" id="282301"/>
    <lineage>
        <taxon>Eukaryota</taxon>
        <taxon>Metazoa</taxon>
        <taxon>Spiralia</taxon>
        <taxon>Lophotrochozoa</taxon>
        <taxon>Platyhelminthes</taxon>
        <taxon>Rhabditophora</taxon>
        <taxon>Macrostomorpha</taxon>
        <taxon>Macrostomida</taxon>
        <taxon>Macrostomidae</taxon>
        <taxon>Macrostomum</taxon>
    </lineage>
</organism>
<dbReference type="WBParaSite" id="maker-uti_cns_0002502-snap-gene-0.9-mRNA-1">
    <property type="protein sequence ID" value="maker-uti_cns_0002502-snap-gene-0.9-mRNA-1"/>
    <property type="gene ID" value="maker-uti_cns_0002502-snap-gene-0.9"/>
</dbReference>
<dbReference type="Gene3D" id="1.10.443.10">
    <property type="entry name" value="Intergrase catalytic core"/>
    <property type="match status" value="1"/>
</dbReference>
<dbReference type="Proteomes" id="UP000095280">
    <property type="component" value="Unplaced"/>
</dbReference>
<sequence>MRAAIHLFLLAKRGLSLIGNPDFLELEKTFKAALTYSLKQPTSVVDGDGGYRAIDVVDLAKLSAYFDRTDPKKLQHETFFLIEKREKNVSARSASTKKEIGIFPVADEAKCPVQAVMLYLSKLPEENLSLFPKPRAKWTDREWYCKKEVISKNTLAELMKEISKAAGLSYMYTNHCICSTMIMNLSEQGFNLEQIQTVSSHKKVESVLCYTKRVSVEQKRSLLSAMTSGLHGLDSGG</sequence>
<dbReference type="SUPFAM" id="SSF56349">
    <property type="entry name" value="DNA breaking-rejoining enzymes"/>
    <property type="match status" value="1"/>
</dbReference>
<dbReference type="GO" id="GO:0003677">
    <property type="term" value="F:DNA binding"/>
    <property type="evidence" value="ECO:0007669"/>
    <property type="project" value="InterPro"/>
</dbReference>
<dbReference type="PANTHER" id="PTHR21446">
    <property type="entry name" value="DUF3504 DOMAIN-CONTAINING PROTEIN"/>
    <property type="match status" value="1"/>
</dbReference>
<protein>
    <submittedName>
        <fullName evidence="3">Phage_integrase domain-containing protein</fullName>
    </submittedName>
</protein>
<dbReference type="InterPro" id="IPR013762">
    <property type="entry name" value="Integrase-like_cat_sf"/>
</dbReference>
<reference evidence="3" key="1">
    <citation type="submission" date="2016-11" db="UniProtKB">
        <authorList>
            <consortium name="WormBaseParasite"/>
        </authorList>
    </citation>
    <scope>IDENTIFICATION</scope>
</reference>
<proteinExistence type="predicted"/>
<evidence type="ECO:0000313" key="3">
    <source>
        <dbReference type="WBParaSite" id="maker-uti_cns_0002502-snap-gene-0.9-mRNA-1"/>
    </source>
</evidence>
<dbReference type="GO" id="GO:0006310">
    <property type="term" value="P:DNA recombination"/>
    <property type="evidence" value="ECO:0007669"/>
    <property type="project" value="UniProtKB-KW"/>
</dbReference>
<evidence type="ECO:0000313" key="2">
    <source>
        <dbReference type="Proteomes" id="UP000095280"/>
    </source>
</evidence>
<name>A0A1I8GNZ1_9PLAT</name>
<keyword evidence="1" id="KW-0233">DNA recombination</keyword>
<keyword evidence="2" id="KW-1185">Reference proteome</keyword>
<dbReference type="InterPro" id="IPR052787">
    <property type="entry name" value="MAVS"/>
</dbReference>
<dbReference type="InterPro" id="IPR011010">
    <property type="entry name" value="DNA_brk_join_enz"/>
</dbReference>
<dbReference type="GO" id="GO:0015074">
    <property type="term" value="P:DNA integration"/>
    <property type="evidence" value="ECO:0007669"/>
    <property type="project" value="InterPro"/>
</dbReference>
<accession>A0A1I8GNZ1</accession>